<feature type="compositionally biased region" description="Basic residues" evidence="1">
    <location>
        <begin position="14"/>
        <end position="24"/>
    </location>
</feature>
<feature type="compositionally biased region" description="Basic and acidic residues" evidence="1">
    <location>
        <begin position="172"/>
        <end position="183"/>
    </location>
</feature>
<dbReference type="InParanoid" id="A0A194XF25"/>
<reference evidence="2 3" key="1">
    <citation type="submission" date="2015-10" db="EMBL/GenBank/DDBJ databases">
        <title>Full genome of DAOMC 229536 Phialocephala scopiformis, a fungal endophyte of spruce producing the potent anti-insectan compound rugulosin.</title>
        <authorList>
            <consortium name="DOE Joint Genome Institute"/>
            <person name="Walker A.K."/>
            <person name="Frasz S.L."/>
            <person name="Seifert K.A."/>
            <person name="Miller J.D."/>
            <person name="Mondo S.J."/>
            <person name="Labutti K."/>
            <person name="Lipzen A."/>
            <person name="Dockter R."/>
            <person name="Kennedy M."/>
            <person name="Grigoriev I.V."/>
            <person name="Spatafora J.W."/>
        </authorList>
    </citation>
    <scope>NUCLEOTIDE SEQUENCE [LARGE SCALE GENOMIC DNA]</scope>
    <source>
        <strain evidence="2 3">CBS 120377</strain>
    </source>
</reference>
<feature type="region of interest" description="Disordered" evidence="1">
    <location>
        <begin position="170"/>
        <end position="220"/>
    </location>
</feature>
<dbReference type="AlphaFoldDB" id="A0A194XF25"/>
<dbReference type="EMBL" id="KQ947412">
    <property type="protein sequence ID" value="KUJ18768.1"/>
    <property type="molecule type" value="Genomic_DNA"/>
</dbReference>
<dbReference type="KEGG" id="psco:LY89DRAFT_732314"/>
<name>A0A194XF25_MOLSC</name>
<evidence type="ECO:0000256" key="1">
    <source>
        <dbReference type="SAM" id="MobiDB-lite"/>
    </source>
</evidence>
<accession>A0A194XF25</accession>
<gene>
    <name evidence="2" type="ORF">LY89DRAFT_732314</name>
</gene>
<organism evidence="2 3">
    <name type="scientific">Mollisia scopiformis</name>
    <name type="common">Conifer needle endophyte fungus</name>
    <name type="synonym">Phialocephala scopiformis</name>
    <dbReference type="NCBI Taxonomy" id="149040"/>
    <lineage>
        <taxon>Eukaryota</taxon>
        <taxon>Fungi</taxon>
        <taxon>Dikarya</taxon>
        <taxon>Ascomycota</taxon>
        <taxon>Pezizomycotina</taxon>
        <taxon>Leotiomycetes</taxon>
        <taxon>Helotiales</taxon>
        <taxon>Mollisiaceae</taxon>
        <taxon>Mollisia</taxon>
    </lineage>
</organism>
<feature type="compositionally biased region" description="Basic and acidic residues" evidence="1">
    <location>
        <begin position="192"/>
        <end position="211"/>
    </location>
</feature>
<dbReference type="RefSeq" id="XP_018073123.1">
    <property type="nucleotide sequence ID" value="XM_018219668.1"/>
</dbReference>
<keyword evidence="3" id="KW-1185">Reference proteome</keyword>
<dbReference type="GeneID" id="28829394"/>
<dbReference type="Proteomes" id="UP000070700">
    <property type="component" value="Unassembled WGS sequence"/>
</dbReference>
<sequence>MSFMSDTPLPLRPTPRRPCPRCPHRLSDLASHVEPAELSAEEEVKTIEGHATSESEEIPATTSEFETWRDLLEELKGKRVPACDDDQNNGKQPATDEAQTDPPIYNERKKDILVDMSLEHLDEKAEAADKDSSGVAAIKNKDVPIRKGILIRARTKSDGLQKKKSVRFHKGCKGDDSFEDESRGWSPVPCEYHVEMDKEPEGNEEGERKPVEEEEEENKA</sequence>
<evidence type="ECO:0000313" key="3">
    <source>
        <dbReference type="Proteomes" id="UP000070700"/>
    </source>
</evidence>
<evidence type="ECO:0000313" key="2">
    <source>
        <dbReference type="EMBL" id="KUJ18768.1"/>
    </source>
</evidence>
<proteinExistence type="predicted"/>
<protein>
    <submittedName>
        <fullName evidence="2">Uncharacterized protein</fullName>
    </submittedName>
</protein>
<feature type="region of interest" description="Disordered" evidence="1">
    <location>
        <begin position="78"/>
        <end position="107"/>
    </location>
</feature>
<feature type="region of interest" description="Disordered" evidence="1">
    <location>
        <begin position="1"/>
        <end position="65"/>
    </location>
</feature>
<feature type="compositionally biased region" description="Basic and acidic residues" evidence="1">
    <location>
        <begin position="42"/>
        <end position="53"/>
    </location>
</feature>